<accession>A0A9Q0UX36</accession>
<keyword evidence="8" id="KW-1185">Reference proteome</keyword>
<dbReference type="GO" id="GO:0004674">
    <property type="term" value="F:protein serine/threonine kinase activity"/>
    <property type="evidence" value="ECO:0007669"/>
    <property type="project" value="UniProtKB-KW"/>
</dbReference>
<keyword evidence="6" id="KW-0472">Membrane</keyword>
<keyword evidence="4 7" id="KW-0418">Kinase</keyword>
<dbReference type="Proteomes" id="UP001151752">
    <property type="component" value="Chromosome 4"/>
</dbReference>
<reference evidence="7" key="1">
    <citation type="submission" date="2022-11" db="EMBL/GenBank/DDBJ databases">
        <authorList>
            <person name="Hyden B.L."/>
            <person name="Feng K."/>
            <person name="Yates T."/>
            <person name="Jawdy S."/>
            <person name="Smart L.B."/>
            <person name="Muchero W."/>
        </authorList>
    </citation>
    <scope>NUCLEOTIDE SEQUENCE</scope>
    <source>
        <tissue evidence="7">Shoot tip</tissue>
    </source>
</reference>
<keyword evidence="2" id="KW-0808">Transferase</keyword>
<evidence type="ECO:0000256" key="3">
    <source>
        <dbReference type="ARBA" id="ARBA00022741"/>
    </source>
</evidence>
<comment type="caution">
    <text evidence="7">The sequence shown here is derived from an EMBL/GenBank/DDBJ whole genome shotgun (WGS) entry which is preliminary data.</text>
</comment>
<evidence type="ECO:0000256" key="1">
    <source>
        <dbReference type="ARBA" id="ARBA00022527"/>
    </source>
</evidence>
<dbReference type="PANTHER" id="PTHR27002:SF181">
    <property type="entry name" value="RECEPTOR-LIKE SERINE_THREONINE-PROTEIN KINASE"/>
    <property type="match status" value="1"/>
</dbReference>
<dbReference type="EMBL" id="JAPFFM010000010">
    <property type="protein sequence ID" value="KAJ6738020.1"/>
    <property type="molecule type" value="Genomic_DNA"/>
</dbReference>
<dbReference type="GO" id="GO:0005524">
    <property type="term" value="F:ATP binding"/>
    <property type="evidence" value="ECO:0007669"/>
    <property type="project" value="UniProtKB-KW"/>
</dbReference>
<gene>
    <name evidence="7" type="ORF">OIU74_003057</name>
</gene>
<dbReference type="PANTHER" id="PTHR27002">
    <property type="entry name" value="RECEPTOR-LIKE SERINE/THREONINE-PROTEIN KINASE SD1-8"/>
    <property type="match status" value="1"/>
</dbReference>
<name>A0A9Q0UX36_9ROSI</name>
<evidence type="ECO:0000313" key="7">
    <source>
        <dbReference type="EMBL" id="KAJ6738020.1"/>
    </source>
</evidence>
<proteinExistence type="predicted"/>
<evidence type="ECO:0000256" key="4">
    <source>
        <dbReference type="ARBA" id="ARBA00022777"/>
    </source>
</evidence>
<keyword evidence="5" id="KW-0067">ATP-binding</keyword>
<evidence type="ECO:0000256" key="2">
    <source>
        <dbReference type="ARBA" id="ARBA00022679"/>
    </source>
</evidence>
<sequence>MLVNSECLAAQYKKTSKGFLAKKGGLAALLTPLALAFIGFISITYYLKKRKRNGRRAEPDLFIDDTSSLTNFEEQKKEDFEESSSSKLPVFDIKTITSATENFSFGNKLGQGGFGSVYKVISYIHT</sequence>
<dbReference type="SUPFAM" id="SSF56112">
    <property type="entry name" value="Protein kinase-like (PK-like)"/>
    <property type="match status" value="1"/>
</dbReference>
<evidence type="ECO:0000256" key="5">
    <source>
        <dbReference type="ARBA" id="ARBA00022840"/>
    </source>
</evidence>
<feature type="transmembrane region" description="Helical" evidence="6">
    <location>
        <begin position="26"/>
        <end position="47"/>
    </location>
</feature>
<reference evidence="7" key="2">
    <citation type="journal article" date="2023" name="Int. J. Mol. Sci.">
        <title>De Novo Assembly and Annotation of 11 Diverse Shrub Willow (Salix) Genomes Reveals Novel Gene Organization in Sex-Linked Regions.</title>
        <authorList>
            <person name="Hyden B."/>
            <person name="Feng K."/>
            <person name="Yates T.B."/>
            <person name="Jawdy S."/>
            <person name="Cereghino C."/>
            <person name="Smart L.B."/>
            <person name="Muchero W."/>
        </authorList>
    </citation>
    <scope>NUCLEOTIDE SEQUENCE</scope>
    <source>
        <tissue evidence="7">Shoot tip</tissue>
    </source>
</reference>
<keyword evidence="7" id="KW-0675">Receptor</keyword>
<evidence type="ECO:0000313" key="8">
    <source>
        <dbReference type="Proteomes" id="UP001151752"/>
    </source>
</evidence>
<keyword evidence="6" id="KW-0812">Transmembrane</keyword>
<keyword evidence="1" id="KW-0723">Serine/threonine-protein kinase</keyword>
<dbReference type="AlphaFoldDB" id="A0A9Q0UX36"/>
<keyword evidence="3" id="KW-0547">Nucleotide-binding</keyword>
<dbReference type="Gene3D" id="3.30.200.20">
    <property type="entry name" value="Phosphorylase Kinase, domain 1"/>
    <property type="match status" value="1"/>
</dbReference>
<evidence type="ECO:0000256" key="6">
    <source>
        <dbReference type="SAM" id="Phobius"/>
    </source>
</evidence>
<dbReference type="InterPro" id="IPR011009">
    <property type="entry name" value="Kinase-like_dom_sf"/>
</dbReference>
<keyword evidence="6" id="KW-1133">Transmembrane helix</keyword>
<dbReference type="GO" id="GO:0005886">
    <property type="term" value="C:plasma membrane"/>
    <property type="evidence" value="ECO:0007669"/>
    <property type="project" value="TreeGrafter"/>
</dbReference>
<protein>
    <submittedName>
        <fullName evidence="7">RECEPTOR-LIKE SERINE/THREONINE-PROTEIN KINASE SD1-8</fullName>
    </submittedName>
</protein>
<organism evidence="7 8">
    <name type="scientific">Salix koriyanagi</name>
    <dbReference type="NCBI Taxonomy" id="2511006"/>
    <lineage>
        <taxon>Eukaryota</taxon>
        <taxon>Viridiplantae</taxon>
        <taxon>Streptophyta</taxon>
        <taxon>Embryophyta</taxon>
        <taxon>Tracheophyta</taxon>
        <taxon>Spermatophyta</taxon>
        <taxon>Magnoliopsida</taxon>
        <taxon>eudicotyledons</taxon>
        <taxon>Gunneridae</taxon>
        <taxon>Pentapetalae</taxon>
        <taxon>rosids</taxon>
        <taxon>fabids</taxon>
        <taxon>Malpighiales</taxon>
        <taxon>Salicaceae</taxon>
        <taxon>Saliceae</taxon>
        <taxon>Salix</taxon>
    </lineage>
</organism>